<dbReference type="EMBL" id="BAAAZT010000066">
    <property type="protein sequence ID" value="GAA3905022.1"/>
    <property type="molecule type" value="Genomic_DNA"/>
</dbReference>
<sequence length="229" mass="25207">MPNETSGPSYSATDTVARMGEVAYLPVVTVNDTGAFLRWGQPKDVLLPFSEQLFRPDPGKRVLVMLYEDDRGRPVASMRLERFLSDDAWALESGEAVTLVVAERTDLGMKVVVNHRYWGLIYADDISQPLRRGQTLGGFVKQRRDDGRLDISLLPPGSARLDVVGEKVLKALRESGGYLPLGDKSAAADIKARLGVSKSAYKQATGRLYKRQLITLEPHAVRLVPGALD</sequence>
<dbReference type="Pfam" id="PF17783">
    <property type="entry name" value="WHD_CvfB"/>
    <property type="match status" value="1"/>
</dbReference>
<keyword evidence="3" id="KW-1185">Reference proteome</keyword>
<reference evidence="3" key="1">
    <citation type="journal article" date="2019" name="Int. J. Syst. Evol. Microbiol.">
        <title>The Global Catalogue of Microorganisms (GCM) 10K type strain sequencing project: providing services to taxonomists for standard genome sequencing and annotation.</title>
        <authorList>
            <consortium name="The Broad Institute Genomics Platform"/>
            <consortium name="The Broad Institute Genome Sequencing Center for Infectious Disease"/>
            <person name="Wu L."/>
            <person name="Ma J."/>
        </authorList>
    </citation>
    <scope>NUCLEOTIDE SEQUENCE [LARGE SCALE GENOMIC DNA]</scope>
    <source>
        <strain evidence="3">JCM 16914</strain>
    </source>
</reference>
<comment type="caution">
    <text evidence="2">The sequence shown here is derived from an EMBL/GenBank/DDBJ whole genome shotgun (WGS) entry which is preliminary data.</text>
</comment>
<feature type="domain" description="S1 motif" evidence="1">
    <location>
        <begin position="18"/>
        <end position="79"/>
    </location>
</feature>
<evidence type="ECO:0000313" key="2">
    <source>
        <dbReference type="EMBL" id="GAA3905022.1"/>
    </source>
</evidence>
<dbReference type="Pfam" id="PF13509">
    <property type="entry name" value="S1_2"/>
    <property type="match status" value="1"/>
</dbReference>
<dbReference type="SMART" id="SM00316">
    <property type="entry name" value="S1"/>
    <property type="match status" value="2"/>
</dbReference>
<dbReference type="InterPro" id="IPR039566">
    <property type="entry name" value="CvfB_S1_st"/>
</dbReference>
<protein>
    <recommendedName>
        <fullName evidence="1">S1 motif domain-containing protein</fullName>
    </recommendedName>
</protein>
<name>A0ABP7LSG9_9GAMM</name>
<dbReference type="PANTHER" id="PTHR37296">
    <property type="entry name" value="CONSERVED VIRULENCE FACTOR B"/>
    <property type="match status" value="1"/>
</dbReference>
<dbReference type="InterPro" id="IPR040764">
    <property type="entry name" value="CvfB_WH"/>
</dbReference>
<dbReference type="Proteomes" id="UP001500133">
    <property type="component" value="Unassembled WGS sequence"/>
</dbReference>
<dbReference type="InterPro" id="IPR036388">
    <property type="entry name" value="WH-like_DNA-bd_sf"/>
</dbReference>
<evidence type="ECO:0000313" key="3">
    <source>
        <dbReference type="Proteomes" id="UP001500133"/>
    </source>
</evidence>
<dbReference type="InterPro" id="IPR012340">
    <property type="entry name" value="NA-bd_OB-fold"/>
</dbReference>
<accession>A0ABP7LSG9</accession>
<dbReference type="InterPro" id="IPR014464">
    <property type="entry name" value="CvfB_fam"/>
</dbReference>
<gene>
    <name evidence="2" type="ORF">GCM10022228_14030</name>
</gene>
<dbReference type="Gene3D" id="2.40.50.140">
    <property type="entry name" value="Nucleic acid-binding proteins"/>
    <property type="match status" value="1"/>
</dbReference>
<organism evidence="2 3">
    <name type="scientific">Halomonas cibimaris</name>
    <dbReference type="NCBI Taxonomy" id="657012"/>
    <lineage>
        <taxon>Bacteria</taxon>
        <taxon>Pseudomonadati</taxon>
        <taxon>Pseudomonadota</taxon>
        <taxon>Gammaproteobacteria</taxon>
        <taxon>Oceanospirillales</taxon>
        <taxon>Halomonadaceae</taxon>
        <taxon>Halomonas</taxon>
    </lineage>
</organism>
<proteinExistence type="predicted"/>
<evidence type="ECO:0000259" key="1">
    <source>
        <dbReference type="SMART" id="SM00316"/>
    </source>
</evidence>
<feature type="domain" description="S1 motif" evidence="1">
    <location>
        <begin position="92"/>
        <end position="154"/>
    </location>
</feature>
<dbReference type="InterPro" id="IPR003029">
    <property type="entry name" value="S1_domain"/>
</dbReference>
<dbReference type="RefSeq" id="WP_344703727.1">
    <property type="nucleotide sequence ID" value="NZ_BAAAZT010000066.1"/>
</dbReference>
<dbReference type="PANTHER" id="PTHR37296:SF1">
    <property type="entry name" value="CONSERVED VIRULENCE FACTOR B"/>
    <property type="match status" value="1"/>
</dbReference>
<dbReference type="Gene3D" id="1.10.10.10">
    <property type="entry name" value="Winged helix-like DNA-binding domain superfamily/Winged helix DNA-binding domain"/>
    <property type="match status" value="1"/>
</dbReference>